<reference evidence="2" key="1">
    <citation type="submission" date="2021-01" db="EMBL/GenBank/DDBJ databases">
        <authorList>
            <person name="Corre E."/>
            <person name="Pelletier E."/>
            <person name="Niang G."/>
            <person name="Scheremetjew M."/>
            <person name="Finn R."/>
            <person name="Kale V."/>
            <person name="Holt S."/>
            <person name="Cochrane G."/>
            <person name="Meng A."/>
            <person name="Brown T."/>
            <person name="Cohen L."/>
        </authorList>
    </citation>
    <scope>NUCLEOTIDE SEQUENCE</scope>
    <source>
        <strain evidence="2">CCMP2877</strain>
    </source>
</reference>
<dbReference type="EMBL" id="HBGJ01046005">
    <property type="protein sequence ID" value="CAD9270478.1"/>
    <property type="molecule type" value="Transcribed_RNA"/>
</dbReference>
<feature type="compositionally biased region" description="Acidic residues" evidence="1">
    <location>
        <begin position="46"/>
        <end position="65"/>
    </location>
</feature>
<protein>
    <submittedName>
        <fullName evidence="2">Uncharacterized protein</fullName>
    </submittedName>
</protein>
<organism evidence="2">
    <name type="scientific">Phaeomonas parva</name>
    <dbReference type="NCBI Taxonomy" id="124430"/>
    <lineage>
        <taxon>Eukaryota</taxon>
        <taxon>Sar</taxon>
        <taxon>Stramenopiles</taxon>
        <taxon>Ochrophyta</taxon>
        <taxon>Pinguiophyceae</taxon>
        <taxon>Pinguiochrysidales</taxon>
        <taxon>Pinguiochrysidaceae</taxon>
        <taxon>Phaeomonas</taxon>
    </lineage>
</organism>
<feature type="region of interest" description="Disordered" evidence="1">
    <location>
        <begin position="1"/>
        <end position="84"/>
    </location>
</feature>
<evidence type="ECO:0000313" key="2">
    <source>
        <dbReference type="EMBL" id="CAD9270478.1"/>
    </source>
</evidence>
<name>A0A7S1Y155_9STRA</name>
<evidence type="ECO:0000256" key="1">
    <source>
        <dbReference type="SAM" id="MobiDB-lite"/>
    </source>
</evidence>
<dbReference type="AlphaFoldDB" id="A0A7S1Y155"/>
<proteinExistence type="predicted"/>
<sequence length="151" mass="16183">MGGSQSTEEAVQPPPPPTEQEEQDENHEDLKGGGPELTLKLREDDPPGEEEEEEDWDLDLDDDAEPTPAASASEELGSPGPATAAFDVVDSGKILLRDKPDLAAAGSDMIAVPANGSVVKGVTYTINQQDWIQLEEPCKGFWITTDGLARR</sequence>
<feature type="compositionally biased region" description="Low complexity" evidence="1">
    <location>
        <begin position="66"/>
        <end position="75"/>
    </location>
</feature>
<gene>
    <name evidence="2" type="ORF">PPAR1163_LOCUS28917</name>
</gene>
<accession>A0A7S1Y155</accession>